<dbReference type="AlphaFoldDB" id="A0AAC9WJU1"/>
<dbReference type="Gene3D" id="3.30.1240.10">
    <property type="match status" value="1"/>
</dbReference>
<keyword evidence="2" id="KW-1185">Reference proteome</keyword>
<dbReference type="InterPro" id="IPR000150">
    <property type="entry name" value="Cof"/>
</dbReference>
<dbReference type="EMBL" id="CP020773">
    <property type="protein sequence ID" value="ARJ51779.1"/>
    <property type="molecule type" value="Genomic_DNA"/>
</dbReference>
<dbReference type="GO" id="GO:0005829">
    <property type="term" value="C:cytosol"/>
    <property type="evidence" value="ECO:0007669"/>
    <property type="project" value="TreeGrafter"/>
</dbReference>
<proteinExistence type="predicted"/>
<dbReference type="InterPro" id="IPR023214">
    <property type="entry name" value="HAD_sf"/>
</dbReference>
<gene>
    <name evidence="1" type="ORF">B5P37_10865</name>
</gene>
<dbReference type="Gene3D" id="3.40.50.1000">
    <property type="entry name" value="HAD superfamily/HAD-like"/>
    <property type="match status" value="1"/>
</dbReference>
<dbReference type="GO" id="GO:0016791">
    <property type="term" value="F:phosphatase activity"/>
    <property type="evidence" value="ECO:0007669"/>
    <property type="project" value="UniProtKB-ARBA"/>
</dbReference>
<dbReference type="SFLD" id="SFLDG01140">
    <property type="entry name" value="C2.B:_Phosphomannomutase_and_P"/>
    <property type="match status" value="1"/>
</dbReference>
<keyword evidence="1" id="KW-0378">Hydrolase</keyword>
<name>A0AAC9WJU1_9STAP</name>
<reference evidence="1 2" key="1">
    <citation type="submission" date="2017-04" db="EMBL/GenBank/DDBJ databases">
        <authorList>
            <person name="Veseli I.A."/>
            <person name="Tang C."/>
            <person name="Pombert J.-F."/>
        </authorList>
    </citation>
    <scope>NUCLEOTIDE SEQUENCE [LARGE SCALE GENOMIC DNA]</scope>
    <source>
        <strain evidence="1 2">ATCC 700373</strain>
    </source>
</reference>
<organism evidence="1 2">
    <name type="scientific">Staphylococcus lutrae</name>
    <dbReference type="NCBI Taxonomy" id="155085"/>
    <lineage>
        <taxon>Bacteria</taxon>
        <taxon>Bacillati</taxon>
        <taxon>Bacillota</taxon>
        <taxon>Bacilli</taxon>
        <taxon>Bacillales</taxon>
        <taxon>Staphylococcaceae</taxon>
        <taxon>Staphylococcus</taxon>
    </lineage>
</organism>
<evidence type="ECO:0000313" key="1">
    <source>
        <dbReference type="EMBL" id="ARJ51779.1"/>
    </source>
</evidence>
<dbReference type="InterPro" id="IPR036412">
    <property type="entry name" value="HAD-like_sf"/>
</dbReference>
<dbReference type="GO" id="GO:0000287">
    <property type="term" value="F:magnesium ion binding"/>
    <property type="evidence" value="ECO:0007669"/>
    <property type="project" value="TreeGrafter"/>
</dbReference>
<dbReference type="InterPro" id="IPR006379">
    <property type="entry name" value="HAD-SF_hydro_IIB"/>
</dbReference>
<dbReference type="NCBIfam" id="TIGR00099">
    <property type="entry name" value="Cof-subfamily"/>
    <property type="match status" value="1"/>
</dbReference>
<dbReference type="PROSITE" id="PS01229">
    <property type="entry name" value="COF_2"/>
    <property type="match status" value="1"/>
</dbReference>
<evidence type="ECO:0000313" key="2">
    <source>
        <dbReference type="Proteomes" id="UP000242864"/>
    </source>
</evidence>
<protein>
    <submittedName>
        <fullName evidence="1">HAD family hydrolase</fullName>
    </submittedName>
</protein>
<sequence length="267" mass="29786">MKPDLIVMDMDDTLMTSDNRVSVKTKAYLLKLQEKGVKIALASGRPTEGMIPTAKALKMDQFGSYIMSYNGAQTLDLSKDEVVEKQMIDKEEFDKIVDFCREKGFFILTYHEGHIIHEGEHEYMNIESELTGLPMKKVTDIKAYIQNPVPKAMGVDYEKNIQACIATMGSSFDHAIDVTTSKPFFLEFMSKGVSKGAAITKLAKRLDLDVNQMVAFGDSANDIEMFKVVGKSVAMENASEKVKSYADMITKSNDEEGIPYALDQILS</sequence>
<dbReference type="NCBIfam" id="TIGR01484">
    <property type="entry name" value="HAD-SF-IIB"/>
    <property type="match status" value="1"/>
</dbReference>
<dbReference type="RefSeq" id="WP_085238227.1">
    <property type="nucleotide sequence ID" value="NZ_CP020773.1"/>
</dbReference>
<accession>A0AAC9WJU1</accession>
<dbReference type="SUPFAM" id="SSF56784">
    <property type="entry name" value="HAD-like"/>
    <property type="match status" value="1"/>
</dbReference>
<dbReference type="Pfam" id="PF08282">
    <property type="entry name" value="Hydrolase_3"/>
    <property type="match status" value="1"/>
</dbReference>
<dbReference type="PANTHER" id="PTHR10000:SF8">
    <property type="entry name" value="HAD SUPERFAMILY HYDROLASE-LIKE, TYPE 3"/>
    <property type="match status" value="1"/>
</dbReference>
<dbReference type="SFLD" id="SFLDS00003">
    <property type="entry name" value="Haloacid_Dehalogenase"/>
    <property type="match status" value="1"/>
</dbReference>
<dbReference type="KEGG" id="slz:B5P37_10865"/>
<dbReference type="Proteomes" id="UP000242864">
    <property type="component" value="Chromosome"/>
</dbReference>
<dbReference type="CDD" id="cd07516">
    <property type="entry name" value="HAD_Pase"/>
    <property type="match status" value="1"/>
</dbReference>
<dbReference type="SFLD" id="SFLDG01144">
    <property type="entry name" value="C2.B.4:_PGP_Like"/>
    <property type="match status" value="1"/>
</dbReference>
<dbReference type="PANTHER" id="PTHR10000">
    <property type="entry name" value="PHOSPHOSERINE PHOSPHATASE"/>
    <property type="match status" value="1"/>
</dbReference>